<organism evidence="3 4">
    <name type="scientific">Arachis hypogaea</name>
    <name type="common">Peanut</name>
    <dbReference type="NCBI Taxonomy" id="3818"/>
    <lineage>
        <taxon>Eukaryota</taxon>
        <taxon>Viridiplantae</taxon>
        <taxon>Streptophyta</taxon>
        <taxon>Embryophyta</taxon>
        <taxon>Tracheophyta</taxon>
        <taxon>Spermatophyta</taxon>
        <taxon>Magnoliopsida</taxon>
        <taxon>eudicotyledons</taxon>
        <taxon>Gunneridae</taxon>
        <taxon>Pentapetalae</taxon>
        <taxon>rosids</taxon>
        <taxon>fabids</taxon>
        <taxon>Fabales</taxon>
        <taxon>Fabaceae</taxon>
        <taxon>Papilionoideae</taxon>
        <taxon>50 kb inversion clade</taxon>
        <taxon>dalbergioids sensu lato</taxon>
        <taxon>Dalbergieae</taxon>
        <taxon>Pterocarpus clade</taxon>
        <taxon>Arachis</taxon>
    </lineage>
</organism>
<accession>A0A445B5X2</accession>
<keyword evidence="4" id="KW-1185">Reference proteome</keyword>
<dbReference type="Proteomes" id="UP000289738">
    <property type="component" value="Chromosome A10"/>
</dbReference>
<dbReference type="InterPro" id="IPR019557">
    <property type="entry name" value="AminoTfrase-like_pln_mobile"/>
</dbReference>
<dbReference type="PANTHER" id="PTHR46033">
    <property type="entry name" value="PROTEIN MAIN-LIKE 2"/>
    <property type="match status" value="1"/>
</dbReference>
<dbReference type="PANTHER" id="PTHR46033:SF8">
    <property type="entry name" value="PROTEIN MAINTENANCE OF MERISTEMS-LIKE"/>
    <property type="match status" value="1"/>
</dbReference>
<dbReference type="AlphaFoldDB" id="A0A445B5X2"/>
<evidence type="ECO:0000259" key="2">
    <source>
        <dbReference type="Pfam" id="PF10536"/>
    </source>
</evidence>
<protein>
    <recommendedName>
        <fullName evidence="2">Aminotransferase-like plant mobile domain-containing protein</fullName>
    </recommendedName>
</protein>
<feature type="region of interest" description="Disordered" evidence="1">
    <location>
        <begin position="187"/>
        <end position="264"/>
    </location>
</feature>
<dbReference type="EMBL" id="SDMP01000010">
    <property type="protein sequence ID" value="RYR34080.1"/>
    <property type="molecule type" value="Genomic_DNA"/>
</dbReference>
<gene>
    <name evidence="3" type="ORF">Ahy_A10g048799</name>
</gene>
<feature type="domain" description="Aminotransferase-like plant mobile" evidence="2">
    <location>
        <begin position="17"/>
        <end position="114"/>
    </location>
</feature>
<feature type="compositionally biased region" description="Polar residues" evidence="1">
    <location>
        <begin position="245"/>
        <end position="264"/>
    </location>
</feature>
<proteinExistence type="predicted"/>
<comment type="caution">
    <text evidence="3">The sequence shown here is derived from an EMBL/GenBank/DDBJ whole genome shotgun (WGS) entry which is preliminary data.</text>
</comment>
<evidence type="ECO:0000313" key="4">
    <source>
        <dbReference type="Proteomes" id="UP000289738"/>
    </source>
</evidence>
<reference evidence="3 4" key="1">
    <citation type="submission" date="2019-01" db="EMBL/GenBank/DDBJ databases">
        <title>Sequencing of cultivated peanut Arachis hypogaea provides insights into genome evolution and oil improvement.</title>
        <authorList>
            <person name="Chen X."/>
        </authorList>
    </citation>
    <scope>NUCLEOTIDE SEQUENCE [LARGE SCALE GENOMIC DNA]</scope>
    <source>
        <strain evidence="4">cv. Fuhuasheng</strain>
        <tissue evidence="3">Leaves</tissue>
    </source>
</reference>
<dbReference type="InterPro" id="IPR044824">
    <property type="entry name" value="MAIN-like"/>
</dbReference>
<name>A0A445B5X2_ARAHY</name>
<evidence type="ECO:0000313" key="3">
    <source>
        <dbReference type="EMBL" id="RYR34080.1"/>
    </source>
</evidence>
<sequence>MPTATGVVPALEDRQSQTKWTVKLTWFQNMVCRELEQDATEESLSRYTRWYIMQVIGGILFPDASDSRVHIRWLPLPEDLDRCGGLSWGSDVLAWMYHQMCRATEHDQCNLGGCAYYERDRHPELEWTPFADPQLHGLVPSAIVEAEASAAVVCALLCFAIVEWHQGDQYLVVGGVVPDDLPIHHPDTLDLHQPEDSDLPELRLATGGGRAHGAEDVGQTIGDLSGPVPRDYLSLRPPRSHHSEVGTSHQGHTPDSKCQPNLAF</sequence>
<dbReference type="Pfam" id="PF10536">
    <property type="entry name" value="PMD"/>
    <property type="match status" value="1"/>
</dbReference>
<dbReference type="GO" id="GO:0010073">
    <property type="term" value="P:meristem maintenance"/>
    <property type="evidence" value="ECO:0007669"/>
    <property type="project" value="InterPro"/>
</dbReference>
<evidence type="ECO:0000256" key="1">
    <source>
        <dbReference type="SAM" id="MobiDB-lite"/>
    </source>
</evidence>